<accession>A0AA86USR8</accession>
<protein>
    <submittedName>
        <fullName evidence="2">Hypothetical_protein</fullName>
    </submittedName>
</protein>
<proteinExistence type="predicted"/>
<reference evidence="1" key="1">
    <citation type="submission" date="2023-06" db="EMBL/GenBank/DDBJ databases">
        <authorList>
            <person name="Kurt Z."/>
        </authorList>
    </citation>
    <scope>NUCLEOTIDE SEQUENCE</scope>
</reference>
<dbReference type="EMBL" id="CAXDID020000060">
    <property type="protein sequence ID" value="CAL6010014.1"/>
    <property type="molecule type" value="Genomic_DNA"/>
</dbReference>
<gene>
    <name evidence="2" type="ORF">HINF_LOCUS21883</name>
    <name evidence="1" type="ORF">HINF_LOCUS57900</name>
</gene>
<keyword evidence="3" id="KW-1185">Reference proteome</keyword>
<evidence type="ECO:0000313" key="1">
    <source>
        <dbReference type="EMBL" id="CAI9970255.1"/>
    </source>
</evidence>
<dbReference type="AlphaFoldDB" id="A0AA86USR8"/>
<evidence type="ECO:0000313" key="3">
    <source>
        <dbReference type="Proteomes" id="UP001642409"/>
    </source>
</evidence>
<reference evidence="2 3" key="2">
    <citation type="submission" date="2024-07" db="EMBL/GenBank/DDBJ databases">
        <authorList>
            <person name="Akdeniz Z."/>
        </authorList>
    </citation>
    <scope>NUCLEOTIDE SEQUENCE [LARGE SCALE GENOMIC DNA]</scope>
</reference>
<sequence>MLLNLLYNGNLCKLDQGTRNLIKFSENFWKRCLQLKWKTKSDTRNIPNWDRFALTYRHPGHFWKLLGCLYSNKGGWFNSRLCSIQSIQITPQNHFKANRIFINTVSYRQK</sequence>
<organism evidence="1">
    <name type="scientific">Hexamita inflata</name>
    <dbReference type="NCBI Taxonomy" id="28002"/>
    <lineage>
        <taxon>Eukaryota</taxon>
        <taxon>Metamonada</taxon>
        <taxon>Diplomonadida</taxon>
        <taxon>Hexamitidae</taxon>
        <taxon>Hexamitinae</taxon>
        <taxon>Hexamita</taxon>
    </lineage>
</organism>
<dbReference type="EMBL" id="CATOUU010001068">
    <property type="protein sequence ID" value="CAI9970255.1"/>
    <property type="molecule type" value="Genomic_DNA"/>
</dbReference>
<name>A0AA86USR8_9EUKA</name>
<dbReference type="Proteomes" id="UP001642409">
    <property type="component" value="Unassembled WGS sequence"/>
</dbReference>
<comment type="caution">
    <text evidence="1">The sequence shown here is derived from an EMBL/GenBank/DDBJ whole genome shotgun (WGS) entry which is preliminary data.</text>
</comment>
<evidence type="ECO:0000313" key="2">
    <source>
        <dbReference type="EMBL" id="CAL6010014.1"/>
    </source>
</evidence>